<comment type="function">
    <text evidence="5">Part of a binding-protein-dependent transport system for aliphatic sulfonates. Putative binding protein.</text>
</comment>
<sequence>MNKSKRLRRRVSITLLSTMLGLTTLGSAASAQSASAPSQDIDLRIGYQKSSTLIVILKSQGKLEKALAPLGVHVSWNEFASGLPLVEALNANAIDFSADIADTVPVFAQAAQADFVYVAQEAPSPSAQAIIVHRDGPVHTLADLKGKRIAVAKAAGAHFLLLTSLQHLGLTHKDVQIAYLAPADGRAAFETGSVDAWVTWDPYLASVEKQPDLRVLADGRGLASYQRYYLATKPFATAHPAVIRILFEQLAQAGKWVKANPEEAARILAPLWGLDAAAVERANSRRSYEVRPMQPQNFGEQQAIADTFFQAGLLPAPVETRRAVLWRFDTVDVPEIAKGSLALPK</sequence>
<evidence type="ECO:0000256" key="7">
    <source>
        <dbReference type="SAM" id="SignalP"/>
    </source>
</evidence>
<feature type="domain" description="Solute-binding protein family 3/N-terminal" evidence="8">
    <location>
        <begin position="42"/>
        <end position="260"/>
    </location>
</feature>
<dbReference type="Gene3D" id="3.40.190.10">
    <property type="entry name" value="Periplasmic binding protein-like II"/>
    <property type="match status" value="2"/>
</dbReference>
<dbReference type="InterPro" id="IPR010067">
    <property type="entry name" value="ABC_SsuA_sub-bd"/>
</dbReference>
<dbReference type="PANTHER" id="PTHR30024:SF42">
    <property type="entry name" value="ALIPHATIC SULFONATES-BINDING PROTEIN-RELATED"/>
    <property type="match status" value="1"/>
</dbReference>
<evidence type="ECO:0000256" key="5">
    <source>
        <dbReference type="ARBA" id="ARBA00055538"/>
    </source>
</evidence>
<dbReference type="SMART" id="SM00062">
    <property type="entry name" value="PBPb"/>
    <property type="match status" value="1"/>
</dbReference>
<feature type="signal peptide" evidence="7">
    <location>
        <begin position="1"/>
        <end position="28"/>
    </location>
</feature>
<proteinExistence type="inferred from homology"/>
<evidence type="ECO:0000256" key="2">
    <source>
        <dbReference type="ARBA" id="ARBA00010742"/>
    </source>
</evidence>
<dbReference type="SUPFAM" id="SSF53850">
    <property type="entry name" value="Periplasmic binding protein-like II"/>
    <property type="match status" value="1"/>
</dbReference>
<evidence type="ECO:0000256" key="4">
    <source>
        <dbReference type="ARBA" id="ARBA00022729"/>
    </source>
</evidence>
<dbReference type="NCBIfam" id="TIGR01728">
    <property type="entry name" value="SsuA_fam"/>
    <property type="match status" value="1"/>
</dbReference>
<gene>
    <name evidence="9" type="primary">ssuA_1</name>
    <name evidence="9" type="ORF">LMG28138_04170</name>
</gene>
<evidence type="ECO:0000256" key="1">
    <source>
        <dbReference type="ARBA" id="ARBA00004418"/>
    </source>
</evidence>
<evidence type="ECO:0000256" key="6">
    <source>
        <dbReference type="ARBA" id="ARBA00070228"/>
    </source>
</evidence>
<dbReference type="AlphaFoldDB" id="A0A6S7BDU2"/>
<dbReference type="GO" id="GO:0016020">
    <property type="term" value="C:membrane"/>
    <property type="evidence" value="ECO:0007669"/>
    <property type="project" value="InterPro"/>
</dbReference>
<dbReference type="GO" id="GO:0042597">
    <property type="term" value="C:periplasmic space"/>
    <property type="evidence" value="ECO:0007669"/>
    <property type="project" value="UniProtKB-SubCell"/>
</dbReference>
<reference evidence="9 10" key="1">
    <citation type="submission" date="2020-04" db="EMBL/GenBank/DDBJ databases">
        <authorList>
            <person name="De Canck E."/>
        </authorList>
    </citation>
    <scope>NUCLEOTIDE SEQUENCE [LARGE SCALE GENOMIC DNA]</scope>
    <source>
        <strain evidence="9 10">LMG 28138</strain>
    </source>
</reference>
<evidence type="ECO:0000313" key="10">
    <source>
        <dbReference type="Proteomes" id="UP000494115"/>
    </source>
</evidence>
<comment type="subcellular location">
    <subcellularLocation>
        <location evidence="1">Periplasm</location>
    </subcellularLocation>
</comment>
<dbReference type="EMBL" id="CADIKM010000025">
    <property type="protein sequence ID" value="CAB3797007.1"/>
    <property type="molecule type" value="Genomic_DNA"/>
</dbReference>
<dbReference type="InterPro" id="IPR015168">
    <property type="entry name" value="SsuA/THI5"/>
</dbReference>
<dbReference type="InterPro" id="IPR001638">
    <property type="entry name" value="Solute-binding_3/MltF_N"/>
</dbReference>
<feature type="chain" id="PRO_5029011066" description="Putative aliphatic sulfonates-binding protein" evidence="7">
    <location>
        <begin position="29"/>
        <end position="345"/>
    </location>
</feature>
<dbReference type="FunFam" id="3.40.190.10:FF:000050">
    <property type="entry name" value="Sulfonate ABC transporter substrate-binding protein"/>
    <property type="match status" value="1"/>
</dbReference>
<name>A0A6S7BDU2_9BURK</name>
<protein>
    <recommendedName>
        <fullName evidence="6">Putative aliphatic sulfonates-binding protein</fullName>
    </recommendedName>
</protein>
<dbReference type="RefSeq" id="WP_425511447.1">
    <property type="nucleotide sequence ID" value="NZ_CADIKM010000025.1"/>
</dbReference>
<keyword evidence="10" id="KW-1185">Reference proteome</keyword>
<comment type="similarity">
    <text evidence="2">Belongs to the bacterial solute-binding protein SsuA/TauA family.</text>
</comment>
<dbReference type="Pfam" id="PF09084">
    <property type="entry name" value="NMT1"/>
    <property type="match status" value="1"/>
</dbReference>
<keyword evidence="4 7" id="KW-0732">Signal</keyword>
<dbReference type="GO" id="GO:0042626">
    <property type="term" value="F:ATPase-coupled transmembrane transporter activity"/>
    <property type="evidence" value="ECO:0007669"/>
    <property type="project" value="InterPro"/>
</dbReference>
<dbReference type="PANTHER" id="PTHR30024">
    <property type="entry name" value="ALIPHATIC SULFONATES-BINDING PROTEIN-RELATED"/>
    <property type="match status" value="1"/>
</dbReference>
<dbReference type="Proteomes" id="UP000494115">
    <property type="component" value="Unassembled WGS sequence"/>
</dbReference>
<organism evidence="9 10">
    <name type="scientific">Pararobbsia alpina</name>
    <dbReference type="NCBI Taxonomy" id="621374"/>
    <lineage>
        <taxon>Bacteria</taxon>
        <taxon>Pseudomonadati</taxon>
        <taxon>Pseudomonadota</taxon>
        <taxon>Betaproteobacteria</taxon>
        <taxon>Burkholderiales</taxon>
        <taxon>Burkholderiaceae</taxon>
        <taxon>Pararobbsia</taxon>
    </lineage>
</organism>
<keyword evidence="3" id="KW-0813">Transport</keyword>
<accession>A0A6S7BDU2</accession>
<evidence type="ECO:0000259" key="8">
    <source>
        <dbReference type="SMART" id="SM00062"/>
    </source>
</evidence>
<evidence type="ECO:0000256" key="3">
    <source>
        <dbReference type="ARBA" id="ARBA00022448"/>
    </source>
</evidence>
<evidence type="ECO:0000313" key="9">
    <source>
        <dbReference type="EMBL" id="CAB3797007.1"/>
    </source>
</evidence>